<feature type="compositionally biased region" description="Gly residues" evidence="8">
    <location>
        <begin position="396"/>
        <end position="406"/>
    </location>
</feature>
<dbReference type="Proteomes" id="UP000079169">
    <property type="component" value="Unplaced"/>
</dbReference>
<evidence type="ECO:0000256" key="4">
    <source>
        <dbReference type="ARBA" id="ARBA00022989"/>
    </source>
</evidence>
<keyword evidence="5 7" id="KW-0175">Coiled coil</keyword>
<accession>A0A3Q0J6S3</accession>
<dbReference type="PANTHER" id="PTHR17613:SF14">
    <property type="entry name" value="DEMENTIN, ISOFORM H"/>
    <property type="match status" value="1"/>
</dbReference>
<evidence type="ECO:0000256" key="3">
    <source>
        <dbReference type="ARBA" id="ARBA00022692"/>
    </source>
</evidence>
<dbReference type="GeneID" id="103513729"/>
<comment type="similarity">
    <text evidence="2">Belongs to the TEX28 family.</text>
</comment>
<keyword evidence="6" id="KW-0472">Membrane</keyword>
<dbReference type="Pfam" id="PF10267">
    <property type="entry name" value="Tmemb_cc2"/>
    <property type="match status" value="1"/>
</dbReference>
<dbReference type="PaxDb" id="121845-A0A3Q0J6S3"/>
<dbReference type="RefSeq" id="XP_026682658.1">
    <property type="nucleotide sequence ID" value="XM_026826857.1"/>
</dbReference>
<evidence type="ECO:0000256" key="6">
    <source>
        <dbReference type="ARBA" id="ARBA00023136"/>
    </source>
</evidence>
<dbReference type="GO" id="GO:0012505">
    <property type="term" value="C:endomembrane system"/>
    <property type="evidence" value="ECO:0007669"/>
    <property type="project" value="TreeGrafter"/>
</dbReference>
<proteinExistence type="inferred from homology"/>
<evidence type="ECO:0000256" key="7">
    <source>
        <dbReference type="SAM" id="Coils"/>
    </source>
</evidence>
<reference evidence="10" key="1">
    <citation type="submission" date="2025-08" db="UniProtKB">
        <authorList>
            <consortium name="RefSeq"/>
        </authorList>
    </citation>
    <scope>IDENTIFICATION</scope>
</reference>
<sequence>MSKSGRWNDLMETLVLVTSSKIIREHPGFVGHDIMILDKRLQFAMGSNDDDQVSLKHQILDGTKASNRDCPCQRSIRVCLSQSGTFGKPINATEWLCTICTIQTREVVWLLPCNQNFLTLSRNGLEFANILFQNVTLFSLRQNSSFSYQSSSQGSNDDDQDLFLDSSAAHYLSNGSSELVEDGGKAAREAINYIHTKIGRTKELIRSEQISRDDNVNEYLKLASNADKAQLLRIKAVFEKKNQKSAQSISQLQKKLEVYSKRLRMLETQGVAAHHRLPREVLRDMGQGLRNVGGNIRDGITGLSGSVMSKPREFAHLIRNKFGSADNINSMTPSWFVVAGSGGDSDPTTEDSERCVHHGSATFPGGHSRGSSSGAPIKFGASDEGSDNCSSVTSESGGGVGGGGGGGGSTGLGCGVHSASPAATSPSSAAVPNMEAEPIARGSGTPDYGQGSVEAALYLILAELRLRRDENDILRSKLEHVRQFCSKNIDTLNQTLHDERFRIERLEEQINDLTELHQNEVENLKTTISDMEEKVQYQSEERLRDICELLEACQTKVNVINITQSISGGS</sequence>
<feature type="region of interest" description="Disordered" evidence="8">
    <location>
        <begin position="341"/>
        <end position="406"/>
    </location>
</feature>
<keyword evidence="4" id="KW-1133">Transmembrane helix</keyword>
<protein>
    <submittedName>
        <fullName evidence="10">Transmembrane and coiled-coil domains protein 2-like</fullName>
    </submittedName>
</protein>
<dbReference type="AlphaFoldDB" id="A0A3Q0J6S3"/>
<comment type="subcellular location">
    <subcellularLocation>
        <location evidence="1">Membrane</location>
    </subcellularLocation>
</comment>
<feature type="coiled-coil region" evidence="7">
    <location>
        <begin position="489"/>
        <end position="541"/>
    </location>
</feature>
<evidence type="ECO:0000256" key="8">
    <source>
        <dbReference type="SAM" id="MobiDB-lite"/>
    </source>
</evidence>
<evidence type="ECO:0000313" key="9">
    <source>
        <dbReference type="Proteomes" id="UP000079169"/>
    </source>
</evidence>
<organism evidence="9 10">
    <name type="scientific">Diaphorina citri</name>
    <name type="common">Asian citrus psyllid</name>
    <dbReference type="NCBI Taxonomy" id="121845"/>
    <lineage>
        <taxon>Eukaryota</taxon>
        <taxon>Metazoa</taxon>
        <taxon>Ecdysozoa</taxon>
        <taxon>Arthropoda</taxon>
        <taxon>Hexapoda</taxon>
        <taxon>Insecta</taxon>
        <taxon>Pterygota</taxon>
        <taxon>Neoptera</taxon>
        <taxon>Paraneoptera</taxon>
        <taxon>Hemiptera</taxon>
        <taxon>Sternorrhyncha</taxon>
        <taxon>Psylloidea</taxon>
        <taxon>Psyllidae</taxon>
        <taxon>Diaphorininae</taxon>
        <taxon>Diaphorina</taxon>
    </lineage>
</organism>
<gene>
    <name evidence="10" type="primary">LOC103513729</name>
</gene>
<dbReference type="KEGG" id="dci:103513729"/>
<keyword evidence="3" id="KW-0812">Transmembrane</keyword>
<evidence type="ECO:0000256" key="2">
    <source>
        <dbReference type="ARBA" id="ARBA00008108"/>
    </source>
</evidence>
<keyword evidence="9" id="KW-1185">Reference proteome</keyword>
<evidence type="ECO:0000256" key="5">
    <source>
        <dbReference type="ARBA" id="ARBA00023054"/>
    </source>
</evidence>
<dbReference type="InterPro" id="IPR019394">
    <property type="entry name" value="TEX28/TMCC"/>
</dbReference>
<dbReference type="GO" id="GO:0016020">
    <property type="term" value="C:membrane"/>
    <property type="evidence" value="ECO:0007669"/>
    <property type="project" value="UniProtKB-SubCell"/>
</dbReference>
<name>A0A3Q0J6S3_DIACI</name>
<dbReference type="PANTHER" id="PTHR17613">
    <property type="entry name" value="CEREBRAL PROTEIN-11-RELATED"/>
    <property type="match status" value="1"/>
</dbReference>
<evidence type="ECO:0000313" key="10">
    <source>
        <dbReference type="RefSeq" id="XP_026682658.1"/>
    </source>
</evidence>
<evidence type="ECO:0000256" key="1">
    <source>
        <dbReference type="ARBA" id="ARBA00004370"/>
    </source>
</evidence>